<keyword evidence="1" id="KW-1133">Transmembrane helix</keyword>
<evidence type="ECO:0000256" key="1">
    <source>
        <dbReference type="SAM" id="Phobius"/>
    </source>
</evidence>
<sequence>METRSNNCQRLHKYVWTLVGVLLLFGVTFPIAYWRVSQNEKFAGTPYKSLSLTAESVASTPSQSLSLTRKNLRKRGLKNKALRHPRLAKFKILFKK</sequence>
<dbReference type="RefSeq" id="WP_413280424.1">
    <property type="nucleotide sequence ID" value="NZ_JBHFNT010000238.1"/>
</dbReference>
<name>A0ABV4WSL0_9CYAN</name>
<reference evidence="2 3" key="1">
    <citation type="submission" date="2024-09" db="EMBL/GenBank/DDBJ databases">
        <title>Floridaenema gen nov. (Aerosakkonemataceae, Aerosakkonematales ord. nov., Cyanobacteria) from benthic tropical and subtropical fresh waters, with the description of four new species.</title>
        <authorList>
            <person name="Moretto J.A."/>
            <person name="Berthold D.E."/>
            <person name="Lefler F.W."/>
            <person name="Huang I.-S."/>
            <person name="Laughinghouse H. IV."/>
        </authorList>
    </citation>
    <scope>NUCLEOTIDE SEQUENCE [LARGE SCALE GENOMIC DNA]</scope>
    <source>
        <strain evidence="2 3">BLCC-F167</strain>
    </source>
</reference>
<proteinExistence type="predicted"/>
<keyword evidence="1" id="KW-0472">Membrane</keyword>
<dbReference type="EMBL" id="JBHFNT010000238">
    <property type="protein sequence ID" value="MFB2838094.1"/>
    <property type="molecule type" value="Genomic_DNA"/>
</dbReference>
<dbReference type="Proteomes" id="UP001576780">
    <property type="component" value="Unassembled WGS sequence"/>
</dbReference>
<gene>
    <name evidence="2" type="ORF">ACE1CA_26645</name>
</gene>
<keyword evidence="1" id="KW-0812">Transmembrane</keyword>
<accession>A0ABV4WSL0</accession>
<feature type="transmembrane region" description="Helical" evidence="1">
    <location>
        <begin position="14"/>
        <end position="34"/>
    </location>
</feature>
<organism evidence="2 3">
    <name type="scientific">Floridaenema evergladense BLCC-F167</name>
    <dbReference type="NCBI Taxonomy" id="3153639"/>
    <lineage>
        <taxon>Bacteria</taxon>
        <taxon>Bacillati</taxon>
        <taxon>Cyanobacteriota</taxon>
        <taxon>Cyanophyceae</taxon>
        <taxon>Oscillatoriophycideae</taxon>
        <taxon>Aerosakkonematales</taxon>
        <taxon>Aerosakkonemataceae</taxon>
        <taxon>Floridanema</taxon>
        <taxon>Floridanema evergladense</taxon>
    </lineage>
</organism>
<evidence type="ECO:0000313" key="3">
    <source>
        <dbReference type="Proteomes" id="UP001576780"/>
    </source>
</evidence>
<keyword evidence="3" id="KW-1185">Reference proteome</keyword>
<protein>
    <submittedName>
        <fullName evidence="2">Uncharacterized protein</fullName>
    </submittedName>
</protein>
<comment type="caution">
    <text evidence="2">The sequence shown here is derived from an EMBL/GenBank/DDBJ whole genome shotgun (WGS) entry which is preliminary data.</text>
</comment>
<evidence type="ECO:0000313" key="2">
    <source>
        <dbReference type="EMBL" id="MFB2838094.1"/>
    </source>
</evidence>